<sequence>MAGFDTWIDTFIEEKGLDIEHRFDVEGPEWGWNSIPFSIVIDTAKHTTPAEQAQIKKTLVDIDFHNGDAMHFFEHLAKALAR</sequence>
<accession>A0A1H4V3T1</accession>
<dbReference type="AlphaFoldDB" id="A0A1H4V3T1"/>
<dbReference type="STRING" id="57704.SAMN04489793_3127"/>
<evidence type="ECO:0000313" key="2">
    <source>
        <dbReference type="Proteomes" id="UP000182241"/>
    </source>
</evidence>
<dbReference type="OrthoDB" id="4633492at2"/>
<reference evidence="2" key="1">
    <citation type="submission" date="2016-10" db="EMBL/GenBank/DDBJ databases">
        <authorList>
            <person name="Varghese N."/>
            <person name="Submissions S."/>
        </authorList>
    </citation>
    <scope>NUCLEOTIDE SEQUENCE [LARGE SCALE GENOMIC DNA]</scope>
    <source>
        <strain evidence="2">DSM 44234</strain>
    </source>
</reference>
<organism evidence="1 2">
    <name type="scientific">Tsukamurella tyrosinosolvens</name>
    <dbReference type="NCBI Taxonomy" id="57704"/>
    <lineage>
        <taxon>Bacteria</taxon>
        <taxon>Bacillati</taxon>
        <taxon>Actinomycetota</taxon>
        <taxon>Actinomycetes</taxon>
        <taxon>Mycobacteriales</taxon>
        <taxon>Tsukamurellaceae</taxon>
        <taxon>Tsukamurella</taxon>
    </lineage>
</organism>
<gene>
    <name evidence="1" type="ORF">SAMN04489793_3127</name>
</gene>
<evidence type="ECO:0000313" key="1">
    <source>
        <dbReference type="EMBL" id="SEC75480.1"/>
    </source>
</evidence>
<dbReference type="EMBL" id="FNSA01000003">
    <property type="protein sequence ID" value="SEC75480.1"/>
    <property type="molecule type" value="Genomic_DNA"/>
</dbReference>
<proteinExistence type="predicted"/>
<name>A0A1H4V3T1_TSUTY</name>
<keyword evidence="2" id="KW-1185">Reference proteome</keyword>
<protein>
    <submittedName>
        <fullName evidence="1">Uncharacterized protein</fullName>
    </submittedName>
</protein>
<dbReference type="RefSeq" id="WP_068742866.1">
    <property type="nucleotide sequence ID" value="NZ_FNSA01000003.1"/>
</dbReference>
<dbReference type="Proteomes" id="UP000182241">
    <property type="component" value="Unassembled WGS sequence"/>
</dbReference>